<sequence length="20" mass="2306">MISVHKLCCMQITIHNSVFT</sequence>
<dbReference type="AlphaFoldDB" id="A0A0A9BKQ3"/>
<organism evidence="1">
    <name type="scientific">Arundo donax</name>
    <name type="common">Giant reed</name>
    <name type="synonym">Donax arundinaceus</name>
    <dbReference type="NCBI Taxonomy" id="35708"/>
    <lineage>
        <taxon>Eukaryota</taxon>
        <taxon>Viridiplantae</taxon>
        <taxon>Streptophyta</taxon>
        <taxon>Embryophyta</taxon>
        <taxon>Tracheophyta</taxon>
        <taxon>Spermatophyta</taxon>
        <taxon>Magnoliopsida</taxon>
        <taxon>Liliopsida</taxon>
        <taxon>Poales</taxon>
        <taxon>Poaceae</taxon>
        <taxon>PACMAD clade</taxon>
        <taxon>Arundinoideae</taxon>
        <taxon>Arundineae</taxon>
        <taxon>Arundo</taxon>
    </lineage>
</organism>
<reference evidence="1" key="2">
    <citation type="journal article" date="2015" name="Data Brief">
        <title>Shoot transcriptome of the giant reed, Arundo donax.</title>
        <authorList>
            <person name="Barrero R.A."/>
            <person name="Guerrero F.D."/>
            <person name="Moolhuijzen P."/>
            <person name="Goolsby J.A."/>
            <person name="Tidwell J."/>
            <person name="Bellgard S.E."/>
            <person name="Bellgard M.I."/>
        </authorList>
    </citation>
    <scope>NUCLEOTIDE SEQUENCE</scope>
    <source>
        <tissue evidence="1">Shoot tissue taken approximately 20 cm above the soil surface</tissue>
    </source>
</reference>
<accession>A0A0A9BKQ3</accession>
<name>A0A0A9BKQ3_ARUDO</name>
<dbReference type="EMBL" id="GBRH01236095">
    <property type="protein sequence ID" value="JAD61800.1"/>
    <property type="molecule type" value="Transcribed_RNA"/>
</dbReference>
<evidence type="ECO:0000313" key="1">
    <source>
        <dbReference type="EMBL" id="JAD61800.1"/>
    </source>
</evidence>
<proteinExistence type="predicted"/>
<reference evidence="1" key="1">
    <citation type="submission" date="2014-09" db="EMBL/GenBank/DDBJ databases">
        <authorList>
            <person name="Magalhaes I.L.F."/>
            <person name="Oliveira U."/>
            <person name="Santos F.R."/>
            <person name="Vidigal T.H.D.A."/>
            <person name="Brescovit A.D."/>
            <person name="Santos A.J."/>
        </authorList>
    </citation>
    <scope>NUCLEOTIDE SEQUENCE</scope>
    <source>
        <tissue evidence="1">Shoot tissue taken approximately 20 cm above the soil surface</tissue>
    </source>
</reference>
<protein>
    <submittedName>
        <fullName evidence="1">Uncharacterized protein</fullName>
    </submittedName>
</protein>